<keyword evidence="5" id="KW-1015">Disulfide bond</keyword>
<dbReference type="VEuPathDB" id="VectorBase:AFUN021167"/>
<dbReference type="EnsemblMetazoa" id="AFUN021167-RA">
    <property type="protein sequence ID" value="AFUN021167-PA"/>
    <property type="gene ID" value="AFUN021167"/>
</dbReference>
<keyword evidence="3" id="KW-0813">Transport</keyword>
<dbReference type="AlphaFoldDB" id="A0A4Y0BML6"/>
<dbReference type="VEuPathDB" id="VectorBase:AFUN2_012634"/>
<organism evidence="7">
    <name type="scientific">Anopheles funestus</name>
    <name type="common">African malaria mosquito</name>
    <dbReference type="NCBI Taxonomy" id="62324"/>
    <lineage>
        <taxon>Eukaryota</taxon>
        <taxon>Metazoa</taxon>
        <taxon>Ecdysozoa</taxon>
        <taxon>Arthropoda</taxon>
        <taxon>Hexapoda</taxon>
        <taxon>Insecta</taxon>
        <taxon>Pterygota</taxon>
        <taxon>Neoptera</taxon>
        <taxon>Endopterygota</taxon>
        <taxon>Diptera</taxon>
        <taxon>Nematocera</taxon>
        <taxon>Culicoidea</taxon>
        <taxon>Culicidae</taxon>
        <taxon>Anophelinae</taxon>
        <taxon>Anopheles</taxon>
    </lineage>
</organism>
<dbReference type="PANTHER" id="PTHR21066">
    <property type="entry name" value="ODORANT-BINDING PROTEIN 59A-RELATED"/>
    <property type="match status" value="1"/>
</dbReference>
<dbReference type="PANTHER" id="PTHR21066:SF3">
    <property type="entry name" value="IP02236P"/>
    <property type="match status" value="1"/>
</dbReference>
<keyword evidence="4" id="KW-0964">Secreted</keyword>
<name>A0A4Y0BML6_ANOFN</name>
<dbReference type="STRING" id="62324.A0A4Y0BML6"/>
<evidence type="ECO:0000256" key="1">
    <source>
        <dbReference type="ARBA" id="ARBA00004613"/>
    </source>
</evidence>
<evidence type="ECO:0000256" key="2">
    <source>
        <dbReference type="ARBA" id="ARBA00008098"/>
    </source>
</evidence>
<dbReference type="GO" id="GO:0005576">
    <property type="term" value="C:extracellular region"/>
    <property type="evidence" value="ECO:0007669"/>
    <property type="project" value="UniProtKB-SubCell"/>
</dbReference>
<protein>
    <submittedName>
        <fullName evidence="7">Uncharacterized protein</fullName>
    </submittedName>
</protein>
<keyword evidence="6" id="KW-0732">Signal</keyword>
<feature type="signal peptide" evidence="6">
    <location>
        <begin position="1"/>
        <end position="26"/>
    </location>
</feature>
<reference evidence="7" key="1">
    <citation type="submission" date="2020-05" db="UniProtKB">
        <authorList>
            <consortium name="EnsemblMetazoa"/>
        </authorList>
    </citation>
    <scope>IDENTIFICATION</scope>
    <source>
        <strain evidence="7">FUMOZ</strain>
    </source>
</reference>
<dbReference type="Gene3D" id="1.10.238.270">
    <property type="match status" value="1"/>
</dbReference>
<proteinExistence type="inferred from homology"/>
<evidence type="ECO:0000256" key="4">
    <source>
        <dbReference type="ARBA" id="ARBA00022525"/>
    </source>
</evidence>
<comment type="subcellular location">
    <subcellularLocation>
        <location evidence="1">Secreted</location>
    </subcellularLocation>
</comment>
<feature type="chain" id="PRO_5021424858" evidence="6">
    <location>
        <begin position="27"/>
        <end position="180"/>
    </location>
</feature>
<dbReference type="InterPro" id="IPR052295">
    <property type="entry name" value="Odorant-binding_protein"/>
</dbReference>
<accession>A0A4Y0BML6</accession>
<evidence type="ECO:0000256" key="3">
    <source>
        <dbReference type="ARBA" id="ARBA00022448"/>
    </source>
</evidence>
<evidence type="ECO:0000313" key="7">
    <source>
        <dbReference type="EnsemblMetazoa" id="AFUN021167-PA"/>
    </source>
</evidence>
<comment type="similarity">
    <text evidence="2">Belongs to the PBP/GOBP family.</text>
</comment>
<sequence length="180" mass="20105">MYHHHRVVLLIGFLLLGFPSDWKIQADDCIDLKVYASTVAGCCHHEAFMDVETFDSCFKPTEDQPTEKNVQSVVCAFDCSYRQMGILHGEDEIDLETINTRQAGYDGAYQETIANAANYCIAGKDIIRQQAERDSTTCSSFAVKFHACLVMEVVLHCPAERWNGSPICEKVKSGTPICKS</sequence>
<evidence type="ECO:0000256" key="5">
    <source>
        <dbReference type="ARBA" id="ARBA00023157"/>
    </source>
</evidence>
<evidence type="ECO:0000256" key="6">
    <source>
        <dbReference type="SAM" id="SignalP"/>
    </source>
</evidence>